<accession>A0A443R9C4</accession>
<dbReference type="STRING" id="1965070.A0A443R9C4"/>
<evidence type="ECO:0000313" key="9">
    <source>
        <dbReference type="Proteomes" id="UP000285301"/>
    </source>
</evidence>
<protein>
    <submittedName>
        <fullName evidence="8">ORM1-like protein 1</fullName>
    </submittedName>
</protein>
<dbReference type="GO" id="GO:2000303">
    <property type="term" value="P:regulation of ceramide biosynthetic process"/>
    <property type="evidence" value="ECO:0007669"/>
    <property type="project" value="UniProtKB-ARBA"/>
</dbReference>
<evidence type="ECO:0000256" key="3">
    <source>
        <dbReference type="ARBA" id="ARBA00022692"/>
    </source>
</evidence>
<keyword evidence="9" id="KW-1185">Reference proteome</keyword>
<comment type="caution">
    <text evidence="8">The sequence shown here is derived from an EMBL/GenBank/DDBJ whole genome shotgun (WGS) entry which is preliminary data.</text>
</comment>
<evidence type="ECO:0000256" key="4">
    <source>
        <dbReference type="ARBA" id="ARBA00022989"/>
    </source>
</evidence>
<dbReference type="PANTHER" id="PTHR12665">
    <property type="entry name" value="ORMDL PROTEINS"/>
    <property type="match status" value="1"/>
</dbReference>
<comment type="subcellular location">
    <subcellularLocation>
        <location evidence="1">Membrane</location>
        <topology evidence="1">Multi-pass membrane protein</topology>
    </subcellularLocation>
</comment>
<dbReference type="Proteomes" id="UP000285301">
    <property type="component" value="Unassembled WGS sequence"/>
</dbReference>
<reference evidence="8 9" key="1">
    <citation type="journal article" date="2018" name="Gigascience">
        <title>Genomes of trombidid mites reveal novel predicted allergens and laterally-transferred genes associated with secondary metabolism.</title>
        <authorList>
            <person name="Dong X."/>
            <person name="Chaisiri K."/>
            <person name="Xia D."/>
            <person name="Armstrong S.D."/>
            <person name="Fang Y."/>
            <person name="Donnelly M.J."/>
            <person name="Kadowaki T."/>
            <person name="McGarry J.W."/>
            <person name="Darby A.C."/>
            <person name="Makepeace B.L."/>
        </authorList>
    </citation>
    <scope>NUCLEOTIDE SEQUENCE [LARGE SCALE GENOMIC DNA]</scope>
    <source>
        <strain evidence="8">UoL-WK</strain>
    </source>
</reference>
<dbReference type="EMBL" id="NCKU01001539">
    <property type="protein sequence ID" value="RWS11865.1"/>
    <property type="molecule type" value="Genomic_DNA"/>
</dbReference>
<proteinExistence type="inferred from homology"/>
<evidence type="ECO:0000256" key="2">
    <source>
        <dbReference type="ARBA" id="ARBA00007649"/>
    </source>
</evidence>
<evidence type="ECO:0000313" key="8">
    <source>
        <dbReference type="EMBL" id="RWS11865.1"/>
    </source>
</evidence>
<feature type="transmembrane region" description="Helical" evidence="6">
    <location>
        <begin position="21"/>
        <end position="39"/>
    </location>
</feature>
<reference evidence="8" key="2">
    <citation type="submission" date="2018-11" db="EMBL/GenBank/DDBJ databases">
        <title>Trombidioid mite genomics.</title>
        <authorList>
            <person name="Dong X."/>
        </authorList>
    </citation>
    <scope>NUCLEOTIDE SEQUENCE</scope>
    <source>
        <strain evidence="8">UoL-WK</strain>
    </source>
</reference>
<feature type="transmembrane region" description="Helical" evidence="6">
    <location>
        <begin position="45"/>
        <end position="66"/>
    </location>
</feature>
<feature type="non-terminal residue" evidence="8">
    <location>
        <position position="67"/>
    </location>
</feature>
<name>A0A443R9C4_9ACAR</name>
<sequence length="67" mass="7706">MMVFNPGEVNPNSGWLNSRGMWITYSLTVLLVHFALLSIPFLTVAWSWTLTNVLHNTAMFIFLHLIK</sequence>
<dbReference type="AlphaFoldDB" id="A0A443R9C4"/>
<dbReference type="GO" id="GO:0005789">
    <property type="term" value="C:endoplasmic reticulum membrane"/>
    <property type="evidence" value="ECO:0007669"/>
    <property type="project" value="InterPro"/>
</dbReference>
<dbReference type="OrthoDB" id="1932233at2759"/>
<keyword evidence="5 6" id="KW-0472">Membrane</keyword>
<comment type="similarity">
    <text evidence="2">Belongs to the ORM family.</text>
</comment>
<gene>
    <name evidence="7" type="ORF">B4U79_05411</name>
    <name evidence="8" type="ORF">B4U79_12806</name>
</gene>
<keyword evidence="4 6" id="KW-1133">Transmembrane helix</keyword>
<evidence type="ECO:0000256" key="1">
    <source>
        <dbReference type="ARBA" id="ARBA00004141"/>
    </source>
</evidence>
<evidence type="ECO:0000313" key="7">
    <source>
        <dbReference type="EMBL" id="RWS11864.1"/>
    </source>
</evidence>
<keyword evidence="3 6" id="KW-0812">Transmembrane</keyword>
<evidence type="ECO:0000256" key="6">
    <source>
        <dbReference type="SAM" id="Phobius"/>
    </source>
</evidence>
<dbReference type="EMBL" id="NCKU01001540">
    <property type="protein sequence ID" value="RWS11864.1"/>
    <property type="molecule type" value="Genomic_DNA"/>
</dbReference>
<organism evidence="8 9">
    <name type="scientific">Dinothrombium tinctorium</name>
    <dbReference type="NCBI Taxonomy" id="1965070"/>
    <lineage>
        <taxon>Eukaryota</taxon>
        <taxon>Metazoa</taxon>
        <taxon>Ecdysozoa</taxon>
        <taxon>Arthropoda</taxon>
        <taxon>Chelicerata</taxon>
        <taxon>Arachnida</taxon>
        <taxon>Acari</taxon>
        <taxon>Acariformes</taxon>
        <taxon>Trombidiformes</taxon>
        <taxon>Prostigmata</taxon>
        <taxon>Anystina</taxon>
        <taxon>Parasitengona</taxon>
        <taxon>Trombidioidea</taxon>
        <taxon>Trombidiidae</taxon>
        <taxon>Dinothrombium</taxon>
    </lineage>
</organism>
<dbReference type="InterPro" id="IPR007203">
    <property type="entry name" value="ORMDL"/>
</dbReference>
<evidence type="ECO:0000256" key="5">
    <source>
        <dbReference type="ARBA" id="ARBA00023136"/>
    </source>
</evidence>
<dbReference type="Pfam" id="PF04061">
    <property type="entry name" value="ORMDL"/>
    <property type="match status" value="1"/>
</dbReference>